<dbReference type="EMBL" id="BLXT01000438">
    <property type="protein sequence ID" value="GFN77126.1"/>
    <property type="molecule type" value="Genomic_DNA"/>
</dbReference>
<sequence length="76" mass="8318">MYKGSMNNLIGCLYLPNRQDVQGHNGSVTPGRTADLFSKRYVYIPPRGYKILDVLASALMLSGQLAESIEEGNGRA</sequence>
<dbReference type="AlphaFoldDB" id="A0AAV3Y3V1"/>
<protein>
    <submittedName>
        <fullName evidence="1">Uncharacterized protein</fullName>
    </submittedName>
</protein>
<dbReference type="Proteomes" id="UP000735302">
    <property type="component" value="Unassembled WGS sequence"/>
</dbReference>
<accession>A0AAV3Y3V1</accession>
<evidence type="ECO:0000313" key="1">
    <source>
        <dbReference type="EMBL" id="GFN77126.1"/>
    </source>
</evidence>
<organism evidence="1 2">
    <name type="scientific">Plakobranchus ocellatus</name>
    <dbReference type="NCBI Taxonomy" id="259542"/>
    <lineage>
        <taxon>Eukaryota</taxon>
        <taxon>Metazoa</taxon>
        <taxon>Spiralia</taxon>
        <taxon>Lophotrochozoa</taxon>
        <taxon>Mollusca</taxon>
        <taxon>Gastropoda</taxon>
        <taxon>Heterobranchia</taxon>
        <taxon>Euthyneura</taxon>
        <taxon>Panpulmonata</taxon>
        <taxon>Sacoglossa</taxon>
        <taxon>Placobranchoidea</taxon>
        <taxon>Plakobranchidae</taxon>
        <taxon>Plakobranchus</taxon>
    </lineage>
</organism>
<evidence type="ECO:0000313" key="2">
    <source>
        <dbReference type="Proteomes" id="UP000735302"/>
    </source>
</evidence>
<gene>
    <name evidence="1" type="ORF">PoB_000363200</name>
</gene>
<proteinExistence type="predicted"/>
<comment type="caution">
    <text evidence="1">The sequence shown here is derived from an EMBL/GenBank/DDBJ whole genome shotgun (WGS) entry which is preliminary data.</text>
</comment>
<name>A0AAV3Y3V1_9GAST</name>
<reference evidence="1 2" key="1">
    <citation type="journal article" date="2021" name="Elife">
        <title>Chloroplast acquisition without the gene transfer in kleptoplastic sea slugs, Plakobranchus ocellatus.</title>
        <authorList>
            <person name="Maeda T."/>
            <person name="Takahashi S."/>
            <person name="Yoshida T."/>
            <person name="Shimamura S."/>
            <person name="Takaki Y."/>
            <person name="Nagai Y."/>
            <person name="Toyoda A."/>
            <person name="Suzuki Y."/>
            <person name="Arimoto A."/>
            <person name="Ishii H."/>
            <person name="Satoh N."/>
            <person name="Nishiyama T."/>
            <person name="Hasebe M."/>
            <person name="Maruyama T."/>
            <person name="Minagawa J."/>
            <person name="Obokata J."/>
            <person name="Shigenobu S."/>
        </authorList>
    </citation>
    <scope>NUCLEOTIDE SEQUENCE [LARGE SCALE GENOMIC DNA]</scope>
</reference>
<keyword evidence="2" id="KW-1185">Reference proteome</keyword>